<feature type="transmembrane region" description="Helical" evidence="1">
    <location>
        <begin position="64"/>
        <end position="83"/>
    </location>
</feature>
<sequence length="198" mass="22117">MTVSIFSVKEQLTFYGAYHNNPTNVLIHKCCVPLLLWSFQVLMVTCPVPAFFPPIHVNINEYLAFDLNWATIHAILYIVYYFILEPTAALIYIPQMTLSLLAATSFALRSNGVPMAVCMNVGAWIAQFIGHYGPEGRAPALLDNIVGALVLAPFFVHLEILFSLGYKPELRKNIHNGVGQEILRVKKAEAAKKRGKEL</sequence>
<reference evidence="2 3" key="1">
    <citation type="journal article" date="2018" name="Sci. Rep.">
        <title>Genome sequence of the cauliflower mushroom Sparassis crispa (Hanabiratake) and its association with beneficial usage.</title>
        <authorList>
            <person name="Kiyama R."/>
            <person name="Furutani Y."/>
            <person name="Kawaguchi K."/>
            <person name="Nakanishi T."/>
        </authorList>
    </citation>
    <scope>NUCLEOTIDE SEQUENCE [LARGE SCALE GENOMIC DNA]</scope>
</reference>
<evidence type="ECO:0000313" key="2">
    <source>
        <dbReference type="EMBL" id="GBE79388.1"/>
    </source>
</evidence>
<dbReference type="GeneID" id="38776305"/>
<feature type="transmembrane region" description="Helical" evidence="1">
    <location>
        <begin position="145"/>
        <end position="166"/>
    </location>
</feature>
<comment type="caution">
    <text evidence="2">The sequence shown here is derived from an EMBL/GenBank/DDBJ whole genome shotgun (WGS) entry which is preliminary data.</text>
</comment>
<dbReference type="InterPro" id="IPR009305">
    <property type="entry name" value="Mpo1-like"/>
</dbReference>
<accession>A0A401GB40</accession>
<dbReference type="EMBL" id="BFAD01000002">
    <property type="protein sequence ID" value="GBE79388.1"/>
    <property type="molecule type" value="Genomic_DNA"/>
</dbReference>
<dbReference type="InParanoid" id="A0A401GB40"/>
<dbReference type="OrthoDB" id="2124888at2759"/>
<feature type="transmembrane region" description="Helical" evidence="1">
    <location>
        <begin position="34"/>
        <end position="52"/>
    </location>
</feature>
<keyword evidence="1" id="KW-1133">Transmembrane helix</keyword>
<dbReference type="GO" id="GO:0005783">
    <property type="term" value="C:endoplasmic reticulum"/>
    <property type="evidence" value="ECO:0007669"/>
    <property type="project" value="TreeGrafter"/>
</dbReference>
<dbReference type="RefSeq" id="XP_027610301.1">
    <property type="nucleotide sequence ID" value="XM_027754500.1"/>
</dbReference>
<keyword evidence="1" id="KW-0812">Transmembrane</keyword>
<dbReference type="PANTHER" id="PTHR28026:SF9">
    <property type="entry name" value="2-HYDROXY-PALMITIC ACID DIOXYGENASE MPO1"/>
    <property type="match status" value="1"/>
</dbReference>
<gene>
    <name evidence="2" type="ORF">SCP_0205860</name>
</gene>
<dbReference type="GO" id="GO:0016020">
    <property type="term" value="C:membrane"/>
    <property type="evidence" value="ECO:0007669"/>
    <property type="project" value="GOC"/>
</dbReference>
<evidence type="ECO:0000256" key="1">
    <source>
        <dbReference type="SAM" id="Phobius"/>
    </source>
</evidence>
<dbReference type="FunCoup" id="A0A401GB40">
    <property type="interactions" value="91"/>
</dbReference>
<dbReference type="Proteomes" id="UP000287166">
    <property type="component" value="Unassembled WGS sequence"/>
</dbReference>
<name>A0A401GB40_9APHY</name>
<organism evidence="2 3">
    <name type="scientific">Sparassis crispa</name>
    <dbReference type="NCBI Taxonomy" id="139825"/>
    <lineage>
        <taxon>Eukaryota</taxon>
        <taxon>Fungi</taxon>
        <taxon>Dikarya</taxon>
        <taxon>Basidiomycota</taxon>
        <taxon>Agaricomycotina</taxon>
        <taxon>Agaricomycetes</taxon>
        <taxon>Polyporales</taxon>
        <taxon>Sparassidaceae</taxon>
        <taxon>Sparassis</taxon>
    </lineage>
</organism>
<dbReference type="GO" id="GO:0046521">
    <property type="term" value="P:sphingoid catabolic process"/>
    <property type="evidence" value="ECO:0007669"/>
    <property type="project" value="TreeGrafter"/>
</dbReference>
<feature type="transmembrane region" description="Helical" evidence="1">
    <location>
        <begin position="115"/>
        <end position="133"/>
    </location>
</feature>
<proteinExistence type="predicted"/>
<evidence type="ECO:0000313" key="3">
    <source>
        <dbReference type="Proteomes" id="UP000287166"/>
    </source>
</evidence>
<dbReference type="AlphaFoldDB" id="A0A401GB40"/>
<keyword evidence="3" id="KW-1185">Reference proteome</keyword>
<protein>
    <submittedName>
        <fullName evidence="2">DUF962-domain-containing protein</fullName>
    </submittedName>
</protein>
<keyword evidence="1" id="KW-0472">Membrane</keyword>
<dbReference type="PANTHER" id="PTHR28026">
    <property type="entry name" value="DUF962 DOMAIN PROTEIN (AFU_ORTHOLOGUE AFUA_8G05310)"/>
    <property type="match status" value="1"/>
</dbReference>
<dbReference type="Pfam" id="PF06127">
    <property type="entry name" value="Mpo1-like"/>
    <property type="match status" value="1"/>
</dbReference>